<evidence type="ECO:0000256" key="7">
    <source>
        <dbReference type="RuleBase" id="RU367100"/>
    </source>
</evidence>
<evidence type="ECO:0000256" key="4">
    <source>
        <dbReference type="ARBA" id="ARBA00022692"/>
    </source>
</evidence>
<gene>
    <name evidence="7" type="primary">DLT1</name>
    <name evidence="9" type="ORF">K490DRAFT_72113</name>
</gene>
<comment type="function">
    <text evidence="1 7">Required for growth under high-pressure and low-temperature conditions.</text>
</comment>
<dbReference type="InterPro" id="IPR038869">
    <property type="entry name" value="DLT1"/>
</dbReference>
<dbReference type="InterPro" id="IPR009737">
    <property type="entry name" value="Aim32/Apd1-like"/>
</dbReference>
<reference evidence="9" key="1">
    <citation type="journal article" date="2020" name="Stud. Mycol.">
        <title>101 Dothideomycetes genomes: a test case for predicting lifestyles and emergence of pathogens.</title>
        <authorList>
            <person name="Haridas S."/>
            <person name="Albert R."/>
            <person name="Binder M."/>
            <person name="Bloem J."/>
            <person name="Labutti K."/>
            <person name="Salamov A."/>
            <person name="Andreopoulos B."/>
            <person name="Baker S."/>
            <person name="Barry K."/>
            <person name="Bills G."/>
            <person name="Bluhm B."/>
            <person name="Cannon C."/>
            <person name="Castanera R."/>
            <person name="Culley D."/>
            <person name="Daum C."/>
            <person name="Ezra D."/>
            <person name="Gonzalez J."/>
            <person name="Henrissat B."/>
            <person name="Kuo A."/>
            <person name="Liang C."/>
            <person name="Lipzen A."/>
            <person name="Lutzoni F."/>
            <person name="Magnuson J."/>
            <person name="Mondo S."/>
            <person name="Nolan M."/>
            <person name="Ohm R."/>
            <person name="Pangilinan J."/>
            <person name="Park H.-J."/>
            <person name="Ramirez L."/>
            <person name="Alfaro M."/>
            <person name="Sun H."/>
            <person name="Tritt A."/>
            <person name="Yoshinaga Y."/>
            <person name="Zwiers L.-H."/>
            <person name="Turgeon B."/>
            <person name="Goodwin S."/>
            <person name="Spatafora J."/>
            <person name="Crous P."/>
            <person name="Grigoriev I."/>
        </authorList>
    </citation>
    <scope>NUCLEOTIDE SEQUENCE</scope>
    <source>
        <strain evidence="9">CBS 121410</strain>
    </source>
</reference>
<evidence type="ECO:0000313" key="9">
    <source>
        <dbReference type="EMBL" id="KAF2089319.1"/>
    </source>
</evidence>
<feature type="compositionally biased region" description="Basic and acidic residues" evidence="8">
    <location>
        <begin position="742"/>
        <end position="757"/>
    </location>
</feature>
<feature type="region of interest" description="Disordered" evidence="8">
    <location>
        <begin position="346"/>
        <end position="437"/>
    </location>
</feature>
<feature type="transmembrane region" description="Helical" evidence="7">
    <location>
        <begin position="33"/>
        <end position="55"/>
    </location>
</feature>
<evidence type="ECO:0000256" key="1">
    <source>
        <dbReference type="ARBA" id="ARBA00002489"/>
    </source>
</evidence>
<evidence type="ECO:0000256" key="6">
    <source>
        <dbReference type="ARBA" id="ARBA00023136"/>
    </source>
</evidence>
<accession>A0A6A5YCB5</accession>
<keyword evidence="4 7" id="KW-0812">Transmembrane</keyword>
<dbReference type="PANTHER" id="PTHR40021:SF1">
    <property type="entry name" value="DEFECT AT LOW TEMPERATURE PROTEIN 1"/>
    <property type="match status" value="1"/>
</dbReference>
<feature type="region of interest" description="Disordered" evidence="8">
    <location>
        <begin position="730"/>
        <end position="757"/>
    </location>
</feature>
<dbReference type="EMBL" id="ML978714">
    <property type="protein sequence ID" value="KAF2089319.1"/>
    <property type="molecule type" value="Genomic_DNA"/>
</dbReference>
<feature type="compositionally biased region" description="Low complexity" evidence="8">
    <location>
        <begin position="730"/>
        <end position="740"/>
    </location>
</feature>
<organism evidence="9 10">
    <name type="scientific">Saccharata proteae CBS 121410</name>
    <dbReference type="NCBI Taxonomy" id="1314787"/>
    <lineage>
        <taxon>Eukaryota</taxon>
        <taxon>Fungi</taxon>
        <taxon>Dikarya</taxon>
        <taxon>Ascomycota</taxon>
        <taxon>Pezizomycotina</taxon>
        <taxon>Dothideomycetes</taxon>
        <taxon>Dothideomycetes incertae sedis</taxon>
        <taxon>Botryosphaeriales</taxon>
        <taxon>Saccharataceae</taxon>
        <taxon>Saccharata</taxon>
    </lineage>
</organism>
<comment type="subcellular location">
    <subcellularLocation>
        <location evidence="7">Membrane</location>
        <topology evidence="7">Multi-pass membrane protein</topology>
    </subcellularLocation>
</comment>
<comment type="similarity">
    <text evidence="2 7">Belongs to the DLT1 family.</text>
</comment>
<dbReference type="CDD" id="cd03062">
    <property type="entry name" value="TRX_Fd_Sucrase"/>
    <property type="match status" value="1"/>
</dbReference>
<evidence type="ECO:0000256" key="3">
    <source>
        <dbReference type="ARBA" id="ARBA00021353"/>
    </source>
</evidence>
<feature type="transmembrane region" description="Helical" evidence="7">
    <location>
        <begin position="67"/>
        <end position="85"/>
    </location>
</feature>
<dbReference type="OrthoDB" id="10253744at2759"/>
<evidence type="ECO:0000256" key="8">
    <source>
        <dbReference type="SAM" id="MobiDB-lite"/>
    </source>
</evidence>
<dbReference type="Proteomes" id="UP000799776">
    <property type="component" value="Unassembled WGS sequence"/>
</dbReference>
<proteinExistence type="inferred from homology"/>
<protein>
    <recommendedName>
        <fullName evidence="3 7">Defect at low temperature protein 1</fullName>
    </recommendedName>
</protein>
<dbReference type="GO" id="GO:0016020">
    <property type="term" value="C:membrane"/>
    <property type="evidence" value="ECO:0007669"/>
    <property type="project" value="UniProtKB-SubCell"/>
</dbReference>
<dbReference type="Gene3D" id="3.40.30.10">
    <property type="entry name" value="Glutaredoxin"/>
    <property type="match status" value="1"/>
</dbReference>
<dbReference type="PANTHER" id="PTHR40021">
    <property type="entry name" value="DEFECT AT LOW TEMPERATURE PROTEIN 1"/>
    <property type="match status" value="1"/>
</dbReference>
<keyword evidence="6 7" id="KW-0472">Membrane</keyword>
<evidence type="ECO:0000256" key="5">
    <source>
        <dbReference type="ARBA" id="ARBA00022989"/>
    </source>
</evidence>
<dbReference type="Pfam" id="PF06999">
    <property type="entry name" value="Suc_Fer-like"/>
    <property type="match status" value="1"/>
</dbReference>
<keyword evidence="10" id="KW-1185">Reference proteome</keyword>
<dbReference type="AlphaFoldDB" id="A0A6A5YCB5"/>
<sequence>MVLSPSSASHLSLLQVLSTTAMRIPFFRIWYSTTYSIIFFILLVLLAATPADLVYQTVKNHSSQNAYAVAGVYVLTIVVILFIYASRLYTNRAVLAGIPKFYIPIEQGEVGKNVRRMIVKCLERSALIAWDSRPRDVRPEMQHEEGESVAHSADRHLSTFRRKHHSKDMTVIPIDPESPPWGHITHPGWSSPCSDDIPNLNFWTVITELPNLIEAKAVSLAPPDPAFAPPGAFLDPAQMMPDARIVALLQRPPTMGLRDYLSHLSHFGIINPPNLGASFVQQYEYARFSTAALTETQFRSLMSTFANILSGMTGLSPELVAELQAAGDYAFSDTASLALSQTSHSTGTGSAIHYKTPRTQPFDDSSSYTRSTTSTTVRSGSVGTVRTAPSRVQDFDFAAPMMPPRTPSNQSLKSMRTTRSTPMPRSSSSLAPSESSLFSKLTNTNASTTTASGDGAFVTADRDKLFPVTNPTVDGEDCLHDCESCTIKYPRKFDIDETDKLYGHIAGWSTHLLVATGKTDWVRDVADEKGSVMEAVDKGGVKPNNGKLMLSASNMPLPHDLHHTEAPAGEETPTSILLLPAFTIIDNVTPSRVPDLITTYVDAAPTNETPLSATPFSLPTAATTPSIPSALPPLTPRPCPHQYLILLCSQKTRDARCGQSAPLLRRELERHLRPLGLYRDLHDERPGGCGIYFISHVGGHKYSANVMVYRRAGSAGTVVPSAAEAASLDADATEAANGEANGKGEKGDGEGNGEKKEEQREAAQCIWLARIKPEDCENLVRYTILQGKVVKPEKQLRGGFDRGRQLVSW</sequence>
<feature type="compositionally biased region" description="Low complexity" evidence="8">
    <location>
        <begin position="414"/>
        <end position="437"/>
    </location>
</feature>
<keyword evidence="5 7" id="KW-1133">Transmembrane helix</keyword>
<feature type="compositionally biased region" description="Low complexity" evidence="8">
    <location>
        <begin position="365"/>
        <end position="387"/>
    </location>
</feature>
<evidence type="ECO:0000256" key="2">
    <source>
        <dbReference type="ARBA" id="ARBA00005550"/>
    </source>
</evidence>
<name>A0A6A5YCB5_9PEZI</name>
<evidence type="ECO:0000313" key="10">
    <source>
        <dbReference type="Proteomes" id="UP000799776"/>
    </source>
</evidence>